<feature type="coiled-coil region" evidence="1">
    <location>
        <begin position="71"/>
        <end position="174"/>
    </location>
</feature>
<dbReference type="AlphaFoldDB" id="A0A0F8YJ18"/>
<keyword evidence="1" id="KW-0175">Coiled coil</keyword>
<feature type="non-terminal residue" evidence="2">
    <location>
        <position position="1"/>
    </location>
</feature>
<evidence type="ECO:0000313" key="2">
    <source>
        <dbReference type="EMBL" id="KKK81362.1"/>
    </source>
</evidence>
<organism evidence="2">
    <name type="scientific">marine sediment metagenome</name>
    <dbReference type="NCBI Taxonomy" id="412755"/>
    <lineage>
        <taxon>unclassified sequences</taxon>
        <taxon>metagenomes</taxon>
        <taxon>ecological metagenomes</taxon>
    </lineage>
</organism>
<sequence length="202" mass="23060">DETQTHLMVAARSLRLEIRERRIAVIKAHKEQKADVIMEGRALDGIKNVLLGIMVPLEKYLGEQEDYAKIREEARETDRRAKAERLLAEQEEDEAESARLKVEAEEREKNAAAVRVVEEAAKTARIKASAEAEAEQKRHEAELAAAEERALAERALWKEREEEHEKELARARQVKCPQCGTQFDSADNKYVNEALSIEDVLF</sequence>
<protein>
    <submittedName>
        <fullName evidence="2">Uncharacterized protein</fullName>
    </submittedName>
</protein>
<reference evidence="2" key="1">
    <citation type="journal article" date="2015" name="Nature">
        <title>Complex archaea that bridge the gap between prokaryotes and eukaryotes.</title>
        <authorList>
            <person name="Spang A."/>
            <person name="Saw J.H."/>
            <person name="Jorgensen S.L."/>
            <person name="Zaremba-Niedzwiedzka K."/>
            <person name="Martijn J."/>
            <person name="Lind A.E."/>
            <person name="van Eijk R."/>
            <person name="Schleper C."/>
            <person name="Guy L."/>
            <person name="Ettema T.J."/>
        </authorList>
    </citation>
    <scope>NUCLEOTIDE SEQUENCE</scope>
</reference>
<name>A0A0F8YJ18_9ZZZZ</name>
<gene>
    <name evidence="2" type="ORF">LCGC14_2814240</name>
</gene>
<proteinExistence type="predicted"/>
<dbReference type="EMBL" id="LAZR01053158">
    <property type="protein sequence ID" value="KKK81362.1"/>
    <property type="molecule type" value="Genomic_DNA"/>
</dbReference>
<evidence type="ECO:0000256" key="1">
    <source>
        <dbReference type="SAM" id="Coils"/>
    </source>
</evidence>
<comment type="caution">
    <text evidence="2">The sequence shown here is derived from an EMBL/GenBank/DDBJ whole genome shotgun (WGS) entry which is preliminary data.</text>
</comment>
<accession>A0A0F8YJ18</accession>